<keyword evidence="3" id="KW-0997">Cell inner membrane</keyword>
<dbReference type="InterPro" id="IPR003439">
    <property type="entry name" value="ABC_transporter-like_ATP-bd"/>
</dbReference>
<evidence type="ECO:0000256" key="4">
    <source>
        <dbReference type="ARBA" id="ARBA00022741"/>
    </source>
</evidence>
<dbReference type="RefSeq" id="WP_263528794.1">
    <property type="nucleotide sequence ID" value="NZ_JAOVZB010000001.1"/>
</dbReference>
<organism evidence="9 10">
    <name type="scientific">Marinomonas sargassi</name>
    <dbReference type="NCBI Taxonomy" id="2984494"/>
    <lineage>
        <taxon>Bacteria</taxon>
        <taxon>Pseudomonadati</taxon>
        <taxon>Pseudomonadota</taxon>
        <taxon>Gammaproteobacteria</taxon>
        <taxon>Oceanospirillales</taxon>
        <taxon>Oceanospirillaceae</taxon>
        <taxon>Marinomonas</taxon>
    </lineage>
</organism>
<keyword evidence="10" id="KW-1185">Reference proteome</keyword>
<evidence type="ECO:0000256" key="7">
    <source>
        <dbReference type="ARBA" id="ARBA00023136"/>
    </source>
</evidence>
<dbReference type="InterPro" id="IPR003593">
    <property type="entry name" value="AAA+_ATPase"/>
</dbReference>
<gene>
    <name evidence="9" type="ORF">OFY17_00845</name>
</gene>
<evidence type="ECO:0000256" key="5">
    <source>
        <dbReference type="ARBA" id="ARBA00022840"/>
    </source>
</evidence>
<comment type="caution">
    <text evidence="9">The sequence shown here is derived from an EMBL/GenBank/DDBJ whole genome shotgun (WGS) entry which is preliminary data.</text>
</comment>
<evidence type="ECO:0000313" key="10">
    <source>
        <dbReference type="Proteomes" id="UP001209713"/>
    </source>
</evidence>
<accession>A0ABT2YNF1</accession>
<dbReference type="InterPro" id="IPR027417">
    <property type="entry name" value="P-loop_NTPase"/>
</dbReference>
<dbReference type="PROSITE" id="PS50893">
    <property type="entry name" value="ABC_TRANSPORTER_2"/>
    <property type="match status" value="1"/>
</dbReference>
<dbReference type="Gene3D" id="3.40.50.300">
    <property type="entry name" value="P-loop containing nucleotide triphosphate hydrolases"/>
    <property type="match status" value="1"/>
</dbReference>
<sequence>MLKVDLQYQWDAFSAHYQVDVQPGITSLLGGSGEGKSTLLQLLGGFLDGKGQLSFDGQDFSKMAPYERPISTLFQSDNLFPQLNVWKNVAIGLSPSLRLSESEKDKVIWALEKTQLVDKAGRFPQELSGGQAQRVAIARALVRNKPILLLDEPFSALDPALREEMLYLVNDVTNEFSLTTLLVTHLPQEASLVGGRVLLIKGGRVLAHEEATILKQASLPPLFADYFGASTSKSL</sequence>
<dbReference type="PANTHER" id="PTHR42781">
    <property type="entry name" value="SPERMIDINE/PUTRESCINE IMPORT ATP-BINDING PROTEIN POTA"/>
    <property type="match status" value="1"/>
</dbReference>
<dbReference type="PROSITE" id="PS00211">
    <property type="entry name" value="ABC_TRANSPORTER_1"/>
    <property type="match status" value="1"/>
</dbReference>
<dbReference type="SUPFAM" id="SSF52540">
    <property type="entry name" value="P-loop containing nucleoside triphosphate hydrolases"/>
    <property type="match status" value="1"/>
</dbReference>
<proteinExistence type="predicted"/>
<feature type="domain" description="ABC transporter" evidence="8">
    <location>
        <begin position="1"/>
        <end position="227"/>
    </location>
</feature>
<dbReference type="InterPro" id="IPR017871">
    <property type="entry name" value="ABC_transporter-like_CS"/>
</dbReference>
<reference evidence="9 10" key="1">
    <citation type="submission" date="2022-10" db="EMBL/GenBank/DDBJ databases">
        <title>Marinomonas transparenta sp. nov. and Marinomonas sargassi sp. nov., isolated from marine alga (Sargassum natans (L.) Gaillon).</title>
        <authorList>
            <person name="Wang Y."/>
        </authorList>
    </citation>
    <scope>NUCLEOTIDE SEQUENCE [LARGE SCALE GENOMIC DNA]</scope>
    <source>
        <strain evidence="9 10">C2222</strain>
    </source>
</reference>
<dbReference type="PANTHER" id="PTHR42781:SF1">
    <property type="entry name" value="THIAMINE IMPORT ATP-BINDING PROTEIN THIQ"/>
    <property type="match status" value="1"/>
</dbReference>
<evidence type="ECO:0000256" key="3">
    <source>
        <dbReference type="ARBA" id="ARBA00022519"/>
    </source>
</evidence>
<keyword evidence="5 9" id="KW-0067">ATP-binding</keyword>
<keyword evidence="2" id="KW-1003">Cell membrane</keyword>
<protein>
    <submittedName>
        <fullName evidence="9">ATP-binding cassette domain-containing protein</fullName>
    </submittedName>
</protein>
<evidence type="ECO:0000313" key="9">
    <source>
        <dbReference type="EMBL" id="MCV2401417.1"/>
    </source>
</evidence>
<dbReference type="GO" id="GO:0005524">
    <property type="term" value="F:ATP binding"/>
    <property type="evidence" value="ECO:0007669"/>
    <property type="project" value="UniProtKB-KW"/>
</dbReference>
<evidence type="ECO:0000259" key="8">
    <source>
        <dbReference type="PROSITE" id="PS50893"/>
    </source>
</evidence>
<name>A0ABT2YNF1_9GAMM</name>
<dbReference type="InterPro" id="IPR050093">
    <property type="entry name" value="ABC_SmlMolc_Importer"/>
</dbReference>
<dbReference type="Proteomes" id="UP001209713">
    <property type="component" value="Unassembled WGS sequence"/>
</dbReference>
<evidence type="ECO:0000256" key="1">
    <source>
        <dbReference type="ARBA" id="ARBA00022448"/>
    </source>
</evidence>
<dbReference type="Pfam" id="PF00005">
    <property type="entry name" value="ABC_tran"/>
    <property type="match status" value="1"/>
</dbReference>
<evidence type="ECO:0000256" key="2">
    <source>
        <dbReference type="ARBA" id="ARBA00022475"/>
    </source>
</evidence>
<keyword evidence="7" id="KW-0472">Membrane</keyword>
<keyword evidence="1" id="KW-0813">Transport</keyword>
<evidence type="ECO:0000256" key="6">
    <source>
        <dbReference type="ARBA" id="ARBA00022967"/>
    </source>
</evidence>
<keyword evidence="4" id="KW-0547">Nucleotide-binding</keyword>
<dbReference type="SMART" id="SM00382">
    <property type="entry name" value="AAA"/>
    <property type="match status" value="1"/>
</dbReference>
<keyword evidence="6" id="KW-1278">Translocase</keyword>
<dbReference type="EMBL" id="JAOVZB010000001">
    <property type="protein sequence ID" value="MCV2401417.1"/>
    <property type="molecule type" value="Genomic_DNA"/>
</dbReference>